<dbReference type="RefSeq" id="WP_167087202.1">
    <property type="nucleotide sequence ID" value="NZ_WHJG01000011.1"/>
</dbReference>
<gene>
    <name evidence="3" type="ORF">F2P44_13350</name>
</gene>
<comment type="caution">
    <text evidence="3">The sequence shown here is derived from an EMBL/GenBank/DDBJ whole genome shotgun (WGS) entry which is preliminary data.</text>
</comment>
<organism evidence="3 4">
    <name type="scientific">Massilia frigida</name>
    <dbReference type="NCBI Taxonomy" id="2609281"/>
    <lineage>
        <taxon>Bacteria</taxon>
        <taxon>Pseudomonadati</taxon>
        <taxon>Pseudomonadota</taxon>
        <taxon>Betaproteobacteria</taxon>
        <taxon>Burkholderiales</taxon>
        <taxon>Oxalobacteraceae</taxon>
        <taxon>Telluria group</taxon>
        <taxon>Massilia</taxon>
    </lineage>
</organism>
<keyword evidence="4" id="KW-1185">Reference proteome</keyword>
<dbReference type="NCBIfam" id="TIGR01552">
    <property type="entry name" value="phd_fam"/>
    <property type="match status" value="1"/>
</dbReference>
<comment type="similarity">
    <text evidence="1 2">Belongs to the phD/YefM antitoxin family.</text>
</comment>
<evidence type="ECO:0000256" key="1">
    <source>
        <dbReference type="ARBA" id="ARBA00009981"/>
    </source>
</evidence>
<accession>A0ABX0N4I1</accession>
<proteinExistence type="inferred from homology"/>
<dbReference type="InterPro" id="IPR006442">
    <property type="entry name" value="Antitoxin_Phd/YefM"/>
</dbReference>
<dbReference type="InterPro" id="IPR036165">
    <property type="entry name" value="YefM-like_sf"/>
</dbReference>
<comment type="function">
    <text evidence="2">Antitoxin component of a type II toxin-antitoxin (TA) system.</text>
</comment>
<evidence type="ECO:0000256" key="2">
    <source>
        <dbReference type="RuleBase" id="RU362080"/>
    </source>
</evidence>
<name>A0ABX0N4I1_9BURK</name>
<evidence type="ECO:0000313" key="3">
    <source>
        <dbReference type="EMBL" id="NHZ80251.1"/>
    </source>
</evidence>
<reference evidence="3 4" key="1">
    <citation type="submission" date="2019-10" db="EMBL/GenBank/DDBJ databases">
        <title>Taxonomy of Antarctic Massilia spp.: description of Massilia rubra sp. nov., Massilia aquatica sp. nov., Massilia mucilaginosa sp. nov., Massilia frigida sp. nov. isolated from streams, lakes and regoliths.</title>
        <authorList>
            <person name="Holochova P."/>
            <person name="Sedlacek I."/>
            <person name="Kralova S."/>
            <person name="Maslanova I."/>
            <person name="Busse H.-J."/>
            <person name="Stankova E."/>
            <person name="Vrbovska V."/>
            <person name="Kovarovic V."/>
            <person name="Bartak M."/>
            <person name="Svec P."/>
            <person name="Pantucek R."/>
        </authorList>
    </citation>
    <scope>NUCLEOTIDE SEQUENCE [LARGE SCALE GENOMIC DNA]</scope>
    <source>
        <strain evidence="3 4">CCM 8695</strain>
    </source>
</reference>
<dbReference type="Gene3D" id="3.40.1620.10">
    <property type="entry name" value="YefM-like domain"/>
    <property type="match status" value="1"/>
</dbReference>
<dbReference type="Pfam" id="PF02604">
    <property type="entry name" value="PhdYeFM_antitox"/>
    <property type="match status" value="1"/>
</dbReference>
<dbReference type="Proteomes" id="UP000621455">
    <property type="component" value="Unassembled WGS sequence"/>
</dbReference>
<sequence>MKIVNIREAQEHLSSLVEDAAKGKPFIIEMSGKPMVKVISMDETVTTIPRRLGFMMVPMSIPDDFATMEQDDIESTFEGDK</sequence>
<dbReference type="SUPFAM" id="SSF143120">
    <property type="entry name" value="YefM-like"/>
    <property type="match status" value="1"/>
</dbReference>
<evidence type="ECO:0000313" key="4">
    <source>
        <dbReference type="Proteomes" id="UP000621455"/>
    </source>
</evidence>
<protein>
    <recommendedName>
        <fullName evidence="2">Antitoxin</fullName>
    </recommendedName>
</protein>
<dbReference type="EMBL" id="WHJG01000011">
    <property type="protein sequence ID" value="NHZ80251.1"/>
    <property type="molecule type" value="Genomic_DNA"/>
</dbReference>